<evidence type="ECO:0000256" key="3">
    <source>
        <dbReference type="ARBA" id="ARBA00023125"/>
    </source>
</evidence>
<dbReference type="Pfam" id="PF03754">
    <property type="entry name" value="At2g31720-like"/>
    <property type="match status" value="1"/>
</dbReference>
<evidence type="ECO:0000256" key="5">
    <source>
        <dbReference type="ARBA" id="ARBA00023242"/>
    </source>
</evidence>
<evidence type="ECO:0000313" key="8">
    <source>
        <dbReference type="Proteomes" id="UP001293254"/>
    </source>
</evidence>
<keyword evidence="2" id="KW-0805">Transcription regulation</keyword>
<evidence type="ECO:0000256" key="6">
    <source>
        <dbReference type="SAM" id="MobiDB-lite"/>
    </source>
</evidence>
<accession>A0AAE2CZ21</accession>
<gene>
    <name evidence="7" type="ORF">Salat_0323000</name>
</gene>
<dbReference type="PANTHER" id="PTHR31541">
    <property type="entry name" value="B3 DOMAIN PLANT PROTEIN-RELATED"/>
    <property type="match status" value="1"/>
</dbReference>
<name>A0AAE2CZ21_9LAMI</name>
<keyword evidence="8" id="KW-1185">Reference proteome</keyword>
<feature type="region of interest" description="Disordered" evidence="6">
    <location>
        <begin position="47"/>
        <end position="111"/>
    </location>
</feature>
<evidence type="ECO:0000256" key="2">
    <source>
        <dbReference type="ARBA" id="ARBA00023015"/>
    </source>
</evidence>
<dbReference type="SUPFAM" id="SSF101936">
    <property type="entry name" value="DNA-binding pseudobarrel domain"/>
    <property type="match status" value="1"/>
</dbReference>
<feature type="compositionally biased region" description="Basic and acidic residues" evidence="6">
    <location>
        <begin position="65"/>
        <end position="76"/>
    </location>
</feature>
<dbReference type="AlphaFoldDB" id="A0AAE2CZ21"/>
<keyword evidence="5" id="KW-0539">Nucleus</keyword>
<reference evidence="7" key="1">
    <citation type="submission" date="2020-06" db="EMBL/GenBank/DDBJ databases">
        <authorList>
            <person name="Li T."/>
            <person name="Hu X."/>
            <person name="Zhang T."/>
            <person name="Song X."/>
            <person name="Zhang H."/>
            <person name="Dai N."/>
            <person name="Sheng W."/>
            <person name="Hou X."/>
            <person name="Wei L."/>
        </authorList>
    </citation>
    <scope>NUCLEOTIDE SEQUENCE</scope>
    <source>
        <strain evidence="7">3651</strain>
        <tissue evidence="7">Leaf</tissue>
    </source>
</reference>
<proteinExistence type="predicted"/>
<keyword evidence="4" id="KW-0804">Transcription</keyword>
<dbReference type="InterPro" id="IPR005508">
    <property type="entry name" value="At2g31720-like"/>
</dbReference>
<dbReference type="GO" id="GO:0005634">
    <property type="term" value="C:nucleus"/>
    <property type="evidence" value="ECO:0007669"/>
    <property type="project" value="UniProtKB-SubCell"/>
</dbReference>
<dbReference type="EMBL" id="JACGWO010000001">
    <property type="protein sequence ID" value="KAK4439881.1"/>
    <property type="molecule type" value="Genomic_DNA"/>
</dbReference>
<evidence type="ECO:0000256" key="4">
    <source>
        <dbReference type="ARBA" id="ARBA00023163"/>
    </source>
</evidence>
<dbReference type="GO" id="GO:0003677">
    <property type="term" value="F:DNA binding"/>
    <property type="evidence" value="ECO:0007669"/>
    <property type="project" value="UniProtKB-KW"/>
</dbReference>
<dbReference type="PANTHER" id="PTHR31541:SF25">
    <property type="entry name" value="GAMMA-GLIADIN B"/>
    <property type="match status" value="1"/>
</dbReference>
<evidence type="ECO:0000313" key="7">
    <source>
        <dbReference type="EMBL" id="KAK4439881.1"/>
    </source>
</evidence>
<comment type="subcellular location">
    <subcellularLocation>
        <location evidence="1">Nucleus</location>
    </subcellularLocation>
</comment>
<dbReference type="Gene3D" id="2.40.330.10">
    <property type="entry name" value="DNA-binding pseudobarrel domain"/>
    <property type="match status" value="1"/>
</dbReference>
<dbReference type="Proteomes" id="UP001293254">
    <property type="component" value="Unassembled WGS sequence"/>
</dbReference>
<sequence length="267" mass="30605">MSRFKDLTIADMEGIVITSHNPLDILAATAQRALQLLLQQEEEEEAAQRRQESSNICTRRKRKETCRSTEYEERTGDQSSAKRKKPNNNNTLMNKKKGVMINNDRPEPPRLPERFKNVIEKISQGRVISQETLVIEKALFNTDLCATQNRLSIPFSQISHHGFLTDEETEFLCSRDEKGSKKHKQVTIIEPSLESRTAKFSRWDMEKGKGKTSSSYVINGTWRHIVESNDLRVGMVIQLWAFRIGDDLCFALVNDDPIKYGARTNSC</sequence>
<protein>
    <recommendedName>
        <fullName evidence="9">TF-B3 domain-containing protein</fullName>
    </recommendedName>
</protein>
<evidence type="ECO:0008006" key="9">
    <source>
        <dbReference type="Google" id="ProtNLM"/>
    </source>
</evidence>
<dbReference type="InterPro" id="IPR015300">
    <property type="entry name" value="DNA-bd_pseudobarrel_sf"/>
</dbReference>
<reference evidence="7" key="2">
    <citation type="journal article" date="2024" name="Plant">
        <title>Genomic evolution and insights into agronomic trait innovations of Sesamum species.</title>
        <authorList>
            <person name="Miao H."/>
            <person name="Wang L."/>
            <person name="Qu L."/>
            <person name="Liu H."/>
            <person name="Sun Y."/>
            <person name="Le M."/>
            <person name="Wang Q."/>
            <person name="Wei S."/>
            <person name="Zheng Y."/>
            <person name="Lin W."/>
            <person name="Duan Y."/>
            <person name="Cao H."/>
            <person name="Xiong S."/>
            <person name="Wang X."/>
            <person name="Wei L."/>
            <person name="Li C."/>
            <person name="Ma Q."/>
            <person name="Ju M."/>
            <person name="Zhao R."/>
            <person name="Li G."/>
            <person name="Mu C."/>
            <person name="Tian Q."/>
            <person name="Mei H."/>
            <person name="Zhang T."/>
            <person name="Gao T."/>
            <person name="Zhang H."/>
        </authorList>
    </citation>
    <scope>NUCLEOTIDE SEQUENCE</scope>
    <source>
        <strain evidence="7">3651</strain>
    </source>
</reference>
<organism evidence="7 8">
    <name type="scientific">Sesamum alatum</name>
    <dbReference type="NCBI Taxonomy" id="300844"/>
    <lineage>
        <taxon>Eukaryota</taxon>
        <taxon>Viridiplantae</taxon>
        <taxon>Streptophyta</taxon>
        <taxon>Embryophyta</taxon>
        <taxon>Tracheophyta</taxon>
        <taxon>Spermatophyta</taxon>
        <taxon>Magnoliopsida</taxon>
        <taxon>eudicotyledons</taxon>
        <taxon>Gunneridae</taxon>
        <taxon>Pentapetalae</taxon>
        <taxon>asterids</taxon>
        <taxon>lamiids</taxon>
        <taxon>Lamiales</taxon>
        <taxon>Pedaliaceae</taxon>
        <taxon>Sesamum</taxon>
    </lineage>
</organism>
<comment type="caution">
    <text evidence="7">The sequence shown here is derived from an EMBL/GenBank/DDBJ whole genome shotgun (WGS) entry which is preliminary data.</text>
</comment>
<evidence type="ECO:0000256" key="1">
    <source>
        <dbReference type="ARBA" id="ARBA00004123"/>
    </source>
</evidence>
<keyword evidence="3" id="KW-0238">DNA-binding</keyword>